<feature type="compositionally biased region" description="Polar residues" evidence="1">
    <location>
        <begin position="32"/>
        <end position="44"/>
    </location>
</feature>
<feature type="compositionally biased region" description="Polar residues" evidence="1">
    <location>
        <begin position="71"/>
        <end position="82"/>
    </location>
</feature>
<name>A0A8J8NGF9_HALGN</name>
<organism evidence="3 4">
    <name type="scientific">Halteria grandinella</name>
    <dbReference type="NCBI Taxonomy" id="5974"/>
    <lineage>
        <taxon>Eukaryota</taxon>
        <taxon>Sar</taxon>
        <taxon>Alveolata</taxon>
        <taxon>Ciliophora</taxon>
        <taxon>Intramacronucleata</taxon>
        <taxon>Spirotrichea</taxon>
        <taxon>Stichotrichia</taxon>
        <taxon>Sporadotrichida</taxon>
        <taxon>Halteriidae</taxon>
        <taxon>Halteria</taxon>
    </lineage>
</organism>
<evidence type="ECO:0000256" key="2">
    <source>
        <dbReference type="SAM" id="Phobius"/>
    </source>
</evidence>
<sequence length="497" mass="57624">MQPEQMEQNDEEVDHYTQMYLKKKQNKKKNQSPSNSDHQVSQRLSTLEANSGHYGLQSVMVNQVMEQQSLGGTQGNLSQSNRRQGKRDKRDKSEALFRTIQTNNVEGVHVQDIDQEDQFERYFTNPNVEEQDEFIGSNFARSPPKVATLITLQSEIEYKTSEIKNSRNANRPFLRTVQSHQNMESQSDISESRMMHTDVPSLSLLQPNSNNHPFREFEQLHLNLKNVIHEATTVKQMPFHKSHFRILLQSTLEQRVLGLGSKKQKNICEEQIQVVKKQKLGIKIGQYLSEQNYINLNNMPFLDMGEKPDGYNPERMEAFQTFLPPKSQYPHNIIIKSGEYKYNFIKKNIPKKFQKSGLIGFEPKELEDTLLKAEEELKPYAGMVVIFDRANFFMIFAGFLLTIIGSAIIGSIYNWLLSLVVILVYLFATSTTYIITKYLQNRYLRQAHFALAIFCRAENNRFLRNGLKLLCMIQLMERLLILLENDTHSLGSPKNQQ</sequence>
<dbReference type="EMBL" id="RRYP01017564">
    <property type="protein sequence ID" value="TNV74055.1"/>
    <property type="molecule type" value="Genomic_DNA"/>
</dbReference>
<evidence type="ECO:0000313" key="4">
    <source>
        <dbReference type="Proteomes" id="UP000785679"/>
    </source>
</evidence>
<feature type="compositionally biased region" description="Basic residues" evidence="1">
    <location>
        <begin position="21"/>
        <end position="30"/>
    </location>
</feature>
<reference evidence="3" key="1">
    <citation type="submission" date="2019-06" db="EMBL/GenBank/DDBJ databases">
        <authorList>
            <person name="Zheng W."/>
        </authorList>
    </citation>
    <scope>NUCLEOTIDE SEQUENCE</scope>
    <source>
        <strain evidence="3">QDHG01</strain>
    </source>
</reference>
<dbReference type="AlphaFoldDB" id="A0A8J8NGF9"/>
<accession>A0A8J8NGF9</accession>
<evidence type="ECO:0000313" key="3">
    <source>
        <dbReference type="EMBL" id="TNV74055.1"/>
    </source>
</evidence>
<feature type="transmembrane region" description="Helical" evidence="2">
    <location>
        <begin position="390"/>
        <end position="409"/>
    </location>
</feature>
<feature type="region of interest" description="Disordered" evidence="1">
    <location>
        <begin position="1"/>
        <end position="44"/>
    </location>
</feature>
<gene>
    <name evidence="3" type="ORF">FGO68_gene17301</name>
</gene>
<keyword evidence="4" id="KW-1185">Reference proteome</keyword>
<dbReference type="OrthoDB" id="10676921at2759"/>
<feature type="transmembrane region" description="Helical" evidence="2">
    <location>
        <begin position="415"/>
        <end position="435"/>
    </location>
</feature>
<feature type="region of interest" description="Disordered" evidence="1">
    <location>
        <begin position="71"/>
        <end position="93"/>
    </location>
</feature>
<keyword evidence="2" id="KW-0812">Transmembrane</keyword>
<keyword evidence="2" id="KW-0472">Membrane</keyword>
<keyword evidence="2" id="KW-1133">Transmembrane helix</keyword>
<protein>
    <recommendedName>
        <fullName evidence="5">Transmembrane protein</fullName>
    </recommendedName>
</protein>
<comment type="caution">
    <text evidence="3">The sequence shown here is derived from an EMBL/GenBank/DDBJ whole genome shotgun (WGS) entry which is preliminary data.</text>
</comment>
<evidence type="ECO:0000256" key="1">
    <source>
        <dbReference type="SAM" id="MobiDB-lite"/>
    </source>
</evidence>
<dbReference type="Proteomes" id="UP000785679">
    <property type="component" value="Unassembled WGS sequence"/>
</dbReference>
<evidence type="ECO:0008006" key="5">
    <source>
        <dbReference type="Google" id="ProtNLM"/>
    </source>
</evidence>
<proteinExistence type="predicted"/>